<dbReference type="GO" id="GO:0005634">
    <property type="term" value="C:nucleus"/>
    <property type="evidence" value="ECO:0007669"/>
    <property type="project" value="UniProtKB-SubCell"/>
</dbReference>
<dbReference type="Gene3D" id="3.40.50.150">
    <property type="entry name" value="Vaccinia Virus protein VP39"/>
    <property type="match status" value="1"/>
</dbReference>
<feature type="compositionally biased region" description="Basic and acidic residues" evidence="12">
    <location>
        <begin position="411"/>
        <end position="436"/>
    </location>
</feature>
<organism evidence="14 15">
    <name type="scientific">Sphaeroforma arctica JP610</name>
    <dbReference type="NCBI Taxonomy" id="667725"/>
    <lineage>
        <taxon>Eukaryota</taxon>
        <taxon>Ichthyosporea</taxon>
        <taxon>Ichthyophonida</taxon>
        <taxon>Sphaeroforma</taxon>
    </lineage>
</organism>
<dbReference type="GO" id="GO:0032259">
    <property type="term" value="P:methylation"/>
    <property type="evidence" value="ECO:0007669"/>
    <property type="project" value="UniProtKB-KW"/>
</dbReference>
<keyword evidence="15" id="KW-1185">Reference proteome</keyword>
<evidence type="ECO:0000313" key="14">
    <source>
        <dbReference type="EMBL" id="KNC83671.1"/>
    </source>
</evidence>
<evidence type="ECO:0000256" key="7">
    <source>
        <dbReference type="ARBA" id="ARBA00022853"/>
    </source>
</evidence>
<comment type="similarity">
    <text evidence="11">Belongs to the class I-like SAM-binding methyltransferase superfamily. DOT1 family.</text>
</comment>
<proteinExistence type="inferred from homology"/>
<feature type="compositionally biased region" description="Basic and acidic residues" evidence="12">
    <location>
        <begin position="460"/>
        <end position="488"/>
    </location>
</feature>
<reference evidence="14 15" key="1">
    <citation type="submission" date="2011-02" db="EMBL/GenBank/DDBJ databases">
        <title>The Genome Sequence of Sphaeroforma arctica JP610.</title>
        <authorList>
            <consortium name="The Broad Institute Genome Sequencing Platform"/>
            <person name="Russ C."/>
            <person name="Cuomo C."/>
            <person name="Young S.K."/>
            <person name="Zeng Q."/>
            <person name="Gargeya S."/>
            <person name="Alvarado L."/>
            <person name="Berlin A."/>
            <person name="Chapman S.B."/>
            <person name="Chen Z."/>
            <person name="Freedman E."/>
            <person name="Gellesch M."/>
            <person name="Goldberg J."/>
            <person name="Griggs A."/>
            <person name="Gujja S."/>
            <person name="Heilman E."/>
            <person name="Heiman D."/>
            <person name="Howarth C."/>
            <person name="Mehta T."/>
            <person name="Neiman D."/>
            <person name="Pearson M."/>
            <person name="Roberts A."/>
            <person name="Saif S."/>
            <person name="Shea T."/>
            <person name="Shenoy N."/>
            <person name="Sisk P."/>
            <person name="Stolte C."/>
            <person name="Sykes S."/>
            <person name="White J."/>
            <person name="Yandava C."/>
            <person name="Burger G."/>
            <person name="Gray M.W."/>
            <person name="Holland P.W.H."/>
            <person name="King N."/>
            <person name="Lang F.B.F."/>
            <person name="Roger A.J."/>
            <person name="Ruiz-Trillo I."/>
            <person name="Haas B."/>
            <person name="Nusbaum C."/>
            <person name="Birren B."/>
        </authorList>
    </citation>
    <scope>NUCLEOTIDE SEQUENCE [LARGE SCALE GENOMIC DNA]</scope>
    <source>
        <strain evidence="14 15">JP610</strain>
    </source>
</reference>
<dbReference type="PROSITE" id="PS51569">
    <property type="entry name" value="DOT1"/>
    <property type="match status" value="1"/>
</dbReference>
<dbReference type="GO" id="GO:0000077">
    <property type="term" value="P:DNA damage checkpoint signaling"/>
    <property type="evidence" value="ECO:0007669"/>
    <property type="project" value="TreeGrafter"/>
</dbReference>
<evidence type="ECO:0000256" key="8">
    <source>
        <dbReference type="ARBA" id="ARBA00023242"/>
    </source>
</evidence>
<keyword evidence="5 11" id="KW-0808">Transferase</keyword>
<feature type="compositionally biased region" description="Basic residues" evidence="12">
    <location>
        <begin position="346"/>
        <end position="357"/>
    </location>
</feature>
<dbReference type="RefSeq" id="XP_014157573.1">
    <property type="nucleotide sequence ID" value="XM_014302098.1"/>
</dbReference>
<dbReference type="eggNOG" id="KOG3924">
    <property type="taxonomic scope" value="Eukaryota"/>
</dbReference>
<comment type="function">
    <text evidence="11">Histone methyltransferase that specifically trimethylates histone H3 to form H3K79me3. This methylation is required for telomere silencing and for the pachytene checkpoint during the meiotic cell cycle by allowing the recruitment of RAD9 to double strand breaks. Nucleosomes are preferred as substrate compared to free histone.</text>
</comment>
<evidence type="ECO:0000256" key="5">
    <source>
        <dbReference type="ARBA" id="ARBA00022679"/>
    </source>
</evidence>
<dbReference type="STRING" id="667725.A0A0L0G4C8"/>
<feature type="region of interest" description="Disordered" evidence="12">
    <location>
        <begin position="297"/>
        <end position="540"/>
    </location>
</feature>
<feature type="compositionally biased region" description="Low complexity" evidence="12">
    <location>
        <begin position="437"/>
        <end position="459"/>
    </location>
</feature>
<evidence type="ECO:0000256" key="6">
    <source>
        <dbReference type="ARBA" id="ARBA00022691"/>
    </source>
</evidence>
<gene>
    <name evidence="14" type="ORF">SARC_04069</name>
</gene>
<dbReference type="AlphaFoldDB" id="A0A0L0G4C8"/>
<keyword evidence="8 11" id="KW-0539">Nucleus</keyword>
<dbReference type="SUPFAM" id="SSF53335">
    <property type="entry name" value="S-adenosyl-L-methionine-dependent methyltransferases"/>
    <property type="match status" value="1"/>
</dbReference>
<evidence type="ECO:0000256" key="3">
    <source>
        <dbReference type="ARBA" id="ARBA00020987"/>
    </source>
</evidence>
<comment type="subcellular location">
    <subcellularLocation>
        <location evidence="1 11">Nucleus</location>
    </subcellularLocation>
</comment>
<dbReference type="InterPro" id="IPR025789">
    <property type="entry name" value="DOT1_dom"/>
</dbReference>
<evidence type="ECO:0000259" key="13">
    <source>
        <dbReference type="PROSITE" id="PS51569"/>
    </source>
</evidence>
<evidence type="ECO:0000256" key="12">
    <source>
        <dbReference type="SAM" id="MobiDB-lite"/>
    </source>
</evidence>
<keyword evidence="6 11" id="KW-0949">S-adenosyl-L-methionine</keyword>
<comment type="catalytic activity">
    <reaction evidence="10 11">
        <text>L-lysyl(79)-[histone H3] + 3 S-adenosyl-L-methionine = N(6),N(6),N(6)-trimethyl-L-lysyl(79)-[histone H3] + 3 S-adenosyl-L-homocysteine + 3 H(+)</text>
        <dbReference type="Rhea" id="RHEA:60328"/>
        <dbReference type="Rhea" id="RHEA-COMP:15549"/>
        <dbReference type="Rhea" id="RHEA-COMP:15552"/>
        <dbReference type="ChEBI" id="CHEBI:15378"/>
        <dbReference type="ChEBI" id="CHEBI:29969"/>
        <dbReference type="ChEBI" id="CHEBI:57856"/>
        <dbReference type="ChEBI" id="CHEBI:59789"/>
        <dbReference type="ChEBI" id="CHEBI:61961"/>
        <dbReference type="EC" id="2.1.1.360"/>
    </reaction>
</comment>
<feature type="domain" description="DOT1" evidence="13">
    <location>
        <begin position="1"/>
        <end position="267"/>
    </location>
</feature>
<protein>
    <recommendedName>
        <fullName evidence="3 11">Histone-lysine N-methyltransferase, H3 lysine-79 specific</fullName>
        <ecNumber evidence="2 11">2.1.1.360</ecNumber>
    </recommendedName>
    <alternativeName>
        <fullName evidence="9 11">Histone H3-K79 methyltransferase</fullName>
    </alternativeName>
</protein>
<name>A0A0L0G4C8_9EUKA</name>
<evidence type="ECO:0000256" key="11">
    <source>
        <dbReference type="RuleBase" id="RU271113"/>
    </source>
</evidence>
<dbReference type="PANTHER" id="PTHR21451:SF0">
    <property type="entry name" value="HISTONE-LYSINE N-METHYLTRANSFERASE, H3 LYSINE-79 SPECIFIC"/>
    <property type="match status" value="1"/>
</dbReference>
<dbReference type="GO" id="GO:0140956">
    <property type="term" value="F:histone H3K79 trimethyltransferase activity"/>
    <property type="evidence" value="ECO:0007669"/>
    <property type="project" value="UniProtKB-EC"/>
</dbReference>
<dbReference type="Proteomes" id="UP000054560">
    <property type="component" value="Unassembled WGS sequence"/>
</dbReference>
<evidence type="ECO:0000256" key="2">
    <source>
        <dbReference type="ARBA" id="ARBA00012190"/>
    </source>
</evidence>
<evidence type="ECO:0000256" key="9">
    <source>
        <dbReference type="ARBA" id="ARBA00029821"/>
    </source>
</evidence>
<keyword evidence="7 11" id="KW-0156">Chromatin regulator</keyword>
<dbReference type="EMBL" id="KQ241816">
    <property type="protein sequence ID" value="KNC83671.1"/>
    <property type="molecule type" value="Genomic_DNA"/>
</dbReference>
<dbReference type="OrthoDB" id="443402at2759"/>
<dbReference type="InterPro" id="IPR030445">
    <property type="entry name" value="H3-K79_meTrfase"/>
</dbReference>
<dbReference type="FunFam" id="3.40.50.150:FF:000033">
    <property type="entry name" value="Histone-lysine N-methyltransferase, H3 lysine-79 specific"/>
    <property type="match status" value="1"/>
</dbReference>
<evidence type="ECO:0000256" key="1">
    <source>
        <dbReference type="ARBA" id="ARBA00004123"/>
    </source>
</evidence>
<accession>A0A0L0G4C8</accession>
<dbReference type="PANTHER" id="PTHR21451">
    <property type="entry name" value="HISTONE H3 METHYLTRANSFERASE"/>
    <property type="match status" value="1"/>
</dbReference>
<dbReference type="InterPro" id="IPR029063">
    <property type="entry name" value="SAM-dependent_MTases_sf"/>
</dbReference>
<evidence type="ECO:0000313" key="15">
    <source>
        <dbReference type="Proteomes" id="UP000054560"/>
    </source>
</evidence>
<dbReference type="GO" id="GO:0006281">
    <property type="term" value="P:DNA repair"/>
    <property type="evidence" value="ECO:0007669"/>
    <property type="project" value="TreeGrafter"/>
</dbReference>
<dbReference type="GeneID" id="25904573"/>
<feature type="compositionally biased region" description="Polar residues" evidence="12">
    <location>
        <begin position="389"/>
        <end position="398"/>
    </location>
</feature>
<keyword evidence="4 11" id="KW-0489">Methyltransferase</keyword>
<feature type="compositionally biased region" description="Polar residues" evidence="12">
    <location>
        <begin position="761"/>
        <end position="775"/>
    </location>
</feature>
<dbReference type="Pfam" id="PF08123">
    <property type="entry name" value="DOT1"/>
    <property type="match status" value="1"/>
</dbReference>
<sequence>MPLILLRNTPQDLVSRYNAAIASVMTFEGGDSKAPALTTANVPLVKLVMRQVYNVIDDPKKLNNYKSFSEEVYGEFNFNIVKDIIEKAPITSDDVFIDLGSGVGQIVLQTSAQCQCKYSYGIEKRDIPHDYAMIMEKAYVQKMKWFGKSYGPFELHQGDFLDPKWVPVIQKCTVVFCNNYTFQPDLNHALKEIFVDLKHGTRIISSASFMPLNFRISDRNTNDIGCIMNVRKVTFTGEGVSWTDKPLDYFIHTIDKTKLDRYFMDKKIREAQAAAMESGSSSENNTSDEEFMPNLAADKARHHGHQTIAESRSASRRRMEYDDTSSSEDSQSEYDSTSSDEPQKSSVKKKPAARRGRPPANQNAEKIRAANNIASTNRIASKSAAMSRLASQNASRTGSPHVRSISPATSRKTDRDAKDIEQPREKRDKSGIRNEPNRSTSTHTNTTGSGTGAGNSSTNRNDRPKGDTSRDPSRPRDTDRDRNRDTRDKHPKKPHRATKDPNDGKGQNPTTTHTHKEPYNVPRPDSRNSANGVPQISRELPALTVTRTDSATSEWAKEEARLDQAEVDVGVDEVVDTFVARQRTQLREFMHSHNPQQRLGRLEKENTRLRSQLKRTLAEVQATTAKLTGEYRELSGLAANGVATPGPVNGLLDNDLANANEHGSDEGAAEEAASALLLREQRLLREIKQLHLNTTVVDETQRQKLLVKDLKVLCRFAGLKIQKWKERFEFTHNDPVKLNKEIQSFKTDVGKALREMGFQCPTLSTAERTTTQPSDRPSESDKPYKRQTSADVGDRSTATKKARSDG</sequence>
<comment type="miscellaneous">
    <text evidence="11">In contrast to other lysine histone methyltransferases, it does not contain a SET domain, suggesting the existence of another mechanism for methylation of lysine residues of histones.</text>
</comment>
<evidence type="ECO:0000256" key="10">
    <source>
        <dbReference type="ARBA" id="ARBA00047770"/>
    </source>
</evidence>
<dbReference type="EC" id="2.1.1.360" evidence="2 11"/>
<feature type="compositionally biased region" description="Acidic residues" evidence="12">
    <location>
        <begin position="322"/>
        <end position="332"/>
    </location>
</feature>
<feature type="region of interest" description="Disordered" evidence="12">
    <location>
        <begin position="760"/>
        <end position="806"/>
    </location>
</feature>
<evidence type="ECO:0000256" key="4">
    <source>
        <dbReference type="ARBA" id="ARBA00022603"/>
    </source>
</evidence>